<protein>
    <submittedName>
        <fullName evidence="1">Uncharacterized protein</fullName>
    </submittedName>
</protein>
<accession>A0A2N1PMY5</accession>
<name>A0A2N1PMY5_9BACT</name>
<evidence type="ECO:0000313" key="1">
    <source>
        <dbReference type="EMBL" id="PKK89695.1"/>
    </source>
</evidence>
<comment type="caution">
    <text evidence="1">The sequence shown here is derived from an EMBL/GenBank/DDBJ whole genome shotgun (WGS) entry which is preliminary data.</text>
</comment>
<reference evidence="1 2" key="1">
    <citation type="journal article" date="2017" name="ISME J.">
        <title>Potential for microbial H2 and metal transformations associated with novel bacteria and archaea in deep terrestrial subsurface sediments.</title>
        <authorList>
            <person name="Hernsdorf A.W."/>
            <person name="Amano Y."/>
            <person name="Miyakawa K."/>
            <person name="Ise K."/>
            <person name="Suzuki Y."/>
            <person name="Anantharaman K."/>
            <person name="Probst A."/>
            <person name="Burstein D."/>
            <person name="Thomas B.C."/>
            <person name="Banfield J.F."/>
        </authorList>
    </citation>
    <scope>NUCLEOTIDE SEQUENCE [LARGE SCALE GENOMIC DNA]</scope>
    <source>
        <strain evidence="1">HGW-Wallbacteria-1</strain>
    </source>
</reference>
<evidence type="ECO:0000313" key="2">
    <source>
        <dbReference type="Proteomes" id="UP000233256"/>
    </source>
</evidence>
<dbReference type="Proteomes" id="UP000233256">
    <property type="component" value="Unassembled WGS sequence"/>
</dbReference>
<proteinExistence type="predicted"/>
<dbReference type="AlphaFoldDB" id="A0A2N1PMY5"/>
<organism evidence="1 2">
    <name type="scientific">Candidatus Wallbacteria bacterium HGW-Wallbacteria-1</name>
    <dbReference type="NCBI Taxonomy" id="2013854"/>
    <lineage>
        <taxon>Bacteria</taxon>
        <taxon>Candidatus Walliibacteriota</taxon>
    </lineage>
</organism>
<dbReference type="EMBL" id="PGXC01000013">
    <property type="protein sequence ID" value="PKK89695.1"/>
    <property type="molecule type" value="Genomic_DNA"/>
</dbReference>
<sequence length="169" mass="18603">MNESKSKKTSLKSFLLLTLVMALIISTGCGPKPETEAADAMKGFFKACSARDTDQVQKFLNMDKMAENAVKRVTDAAKSKGKVLNPTIIADLKRMMGSTPEKAFYQRTPQQWDDSLKTLRVSVDSSGAASASSKDSPRIRATANDGSTSYAFYLENDSRGWRIVDFNKE</sequence>
<dbReference type="PROSITE" id="PS51257">
    <property type="entry name" value="PROKAR_LIPOPROTEIN"/>
    <property type="match status" value="1"/>
</dbReference>
<gene>
    <name evidence="1" type="ORF">CVV64_12890</name>
</gene>